<evidence type="ECO:0000313" key="5">
    <source>
        <dbReference type="EMBL" id="ABY25246.1"/>
    </source>
</evidence>
<dbReference type="Gene3D" id="1.10.260.40">
    <property type="entry name" value="lambda repressor-like DNA-binding domains"/>
    <property type="match status" value="1"/>
</dbReference>
<dbReference type="CDD" id="cd01392">
    <property type="entry name" value="HTH_LacI"/>
    <property type="match status" value="1"/>
</dbReference>
<name>A9WVM5_RENSM</name>
<dbReference type="SMART" id="SM00354">
    <property type="entry name" value="HTH_LACI"/>
    <property type="match status" value="1"/>
</dbReference>
<dbReference type="SUPFAM" id="SSF47413">
    <property type="entry name" value="lambda repressor-like DNA-binding domains"/>
    <property type="match status" value="1"/>
</dbReference>
<keyword evidence="6" id="KW-1185">Reference proteome</keyword>
<evidence type="ECO:0000259" key="4">
    <source>
        <dbReference type="PROSITE" id="PS50932"/>
    </source>
</evidence>
<proteinExistence type="predicted"/>
<gene>
    <name evidence="5" type="ordered locus">RSal33209_3537</name>
</gene>
<dbReference type="STRING" id="288705.RSal33209_3537"/>
<dbReference type="Proteomes" id="UP000002007">
    <property type="component" value="Chromosome"/>
</dbReference>
<dbReference type="Pfam" id="PF00532">
    <property type="entry name" value="Peripla_BP_1"/>
    <property type="match status" value="1"/>
</dbReference>
<dbReference type="InterPro" id="IPR010982">
    <property type="entry name" value="Lambda_DNA-bd_dom_sf"/>
</dbReference>
<dbReference type="PANTHER" id="PTHR30146:SF109">
    <property type="entry name" value="HTH-TYPE TRANSCRIPTIONAL REGULATOR GALS"/>
    <property type="match status" value="1"/>
</dbReference>
<organism evidence="5 6">
    <name type="scientific">Renibacterium salmoninarum (strain ATCC 33209 / DSM 20767 / JCM 11484 / NBRC 15589 / NCIMB 2235)</name>
    <dbReference type="NCBI Taxonomy" id="288705"/>
    <lineage>
        <taxon>Bacteria</taxon>
        <taxon>Bacillati</taxon>
        <taxon>Actinomycetota</taxon>
        <taxon>Actinomycetes</taxon>
        <taxon>Micrococcales</taxon>
        <taxon>Micrococcaceae</taxon>
        <taxon>Renibacterium</taxon>
    </lineage>
</organism>
<keyword evidence="2" id="KW-0238">DNA-binding</keyword>
<dbReference type="eggNOG" id="COG1609">
    <property type="taxonomic scope" value="Bacteria"/>
</dbReference>
<evidence type="ECO:0000313" key="6">
    <source>
        <dbReference type="Proteomes" id="UP000002007"/>
    </source>
</evidence>
<dbReference type="RefSeq" id="WP_012246869.1">
    <property type="nucleotide sequence ID" value="NC_010168.1"/>
</dbReference>
<dbReference type="Pfam" id="PF00356">
    <property type="entry name" value="LacI"/>
    <property type="match status" value="1"/>
</dbReference>
<dbReference type="GO" id="GO:0000976">
    <property type="term" value="F:transcription cis-regulatory region binding"/>
    <property type="evidence" value="ECO:0007669"/>
    <property type="project" value="TreeGrafter"/>
</dbReference>
<dbReference type="InterPro" id="IPR001761">
    <property type="entry name" value="Peripla_BP/Lac1_sug-bd_dom"/>
</dbReference>
<dbReference type="SUPFAM" id="SSF53822">
    <property type="entry name" value="Periplasmic binding protein-like I"/>
    <property type="match status" value="1"/>
</dbReference>
<dbReference type="PROSITE" id="PS50932">
    <property type="entry name" value="HTH_LACI_2"/>
    <property type="match status" value="1"/>
</dbReference>
<dbReference type="AlphaFoldDB" id="A9WVM5"/>
<dbReference type="InterPro" id="IPR000843">
    <property type="entry name" value="HTH_LacI"/>
</dbReference>
<keyword evidence="3" id="KW-0804">Transcription</keyword>
<evidence type="ECO:0000256" key="1">
    <source>
        <dbReference type="ARBA" id="ARBA00023015"/>
    </source>
</evidence>
<dbReference type="KEGG" id="rsa:RSal33209_3537"/>
<feature type="domain" description="HTH lacI-type" evidence="4">
    <location>
        <begin position="9"/>
        <end position="63"/>
    </location>
</feature>
<reference evidence="6" key="1">
    <citation type="journal article" date="2008" name="J. Bacteriol.">
        <title>Genome sequence of the fish pathogen Renibacterium salmoninarum suggests reductive evolution away from an environmental Arthrobacter ancestor.</title>
        <authorList>
            <person name="Wiens G.D."/>
            <person name="Rockey D.D."/>
            <person name="Wu Z."/>
            <person name="Chang J."/>
            <person name="Levy R."/>
            <person name="Crane S."/>
            <person name="Chen D.S."/>
            <person name="Capri G.R."/>
            <person name="Burnett J.R."/>
            <person name="Sudheesh P.S."/>
            <person name="Schipma M.J."/>
            <person name="Burd H."/>
            <person name="Bhattacharyya A."/>
            <person name="Rhodes L.D."/>
            <person name="Kaul R."/>
            <person name="Strom M.S."/>
        </authorList>
    </citation>
    <scope>NUCLEOTIDE SEQUENCE [LARGE SCALE GENOMIC DNA]</scope>
    <source>
        <strain evidence="6">ATCC 33209 / DSM 20767 / JCM 11484 / NBRC 15589 / NCIMB 2235</strain>
    </source>
</reference>
<dbReference type="InterPro" id="IPR028082">
    <property type="entry name" value="Peripla_BP_I"/>
</dbReference>
<protein>
    <submittedName>
        <fullName evidence="5">Transcriptional regulator</fullName>
    </submittedName>
</protein>
<evidence type="ECO:0000256" key="2">
    <source>
        <dbReference type="ARBA" id="ARBA00023125"/>
    </source>
</evidence>
<dbReference type="PANTHER" id="PTHR30146">
    <property type="entry name" value="LACI-RELATED TRANSCRIPTIONAL REPRESSOR"/>
    <property type="match status" value="1"/>
</dbReference>
<dbReference type="PROSITE" id="PS00356">
    <property type="entry name" value="HTH_LACI_1"/>
    <property type="match status" value="1"/>
</dbReference>
<dbReference type="GO" id="GO:0003700">
    <property type="term" value="F:DNA-binding transcription factor activity"/>
    <property type="evidence" value="ECO:0007669"/>
    <property type="project" value="TreeGrafter"/>
</dbReference>
<accession>A9WVM5</accession>
<evidence type="ECO:0000256" key="3">
    <source>
        <dbReference type="ARBA" id="ARBA00023163"/>
    </source>
</evidence>
<sequence length="221" mass="23528">MIKSVPTRATMKDVAARAGVGLATVLRVVNGDANVSNRTKVLVDQAIAELGFRRNDSARLLRQGIAASIGVVLDDVADPFFAMLNRAVEAKAIERHVLAMTVSTGNDAEQARELINALCARRVDGLIVAAPRGTDESYLRHEIQAGTPVVFVDRPPVDLATDAVLSDNLGGARNGVDHLIAQGHSRIACLSDGSDLYSVHQRVQGYWQALANANIAAEAKL</sequence>
<dbReference type="EMBL" id="CP000910">
    <property type="protein sequence ID" value="ABY25246.1"/>
    <property type="molecule type" value="Genomic_DNA"/>
</dbReference>
<dbReference type="HOGENOM" id="CLU_037628_14_1_11"/>
<dbReference type="CDD" id="cd06267">
    <property type="entry name" value="PBP1_LacI_sugar_binding-like"/>
    <property type="match status" value="1"/>
</dbReference>
<dbReference type="Gene3D" id="3.40.50.2300">
    <property type="match status" value="2"/>
</dbReference>
<keyword evidence="1" id="KW-0805">Transcription regulation</keyword>